<keyword evidence="4" id="KW-1185">Reference proteome</keyword>
<evidence type="ECO:0000313" key="4">
    <source>
        <dbReference type="Proteomes" id="UP001231124"/>
    </source>
</evidence>
<dbReference type="Proteomes" id="UP001231124">
    <property type="component" value="Unassembled WGS sequence"/>
</dbReference>
<keyword evidence="2" id="KW-0732">Signal</keyword>
<evidence type="ECO:0000256" key="1">
    <source>
        <dbReference type="SAM" id="MobiDB-lite"/>
    </source>
</evidence>
<reference evidence="3 4" key="1">
    <citation type="submission" date="2023-07" db="EMBL/GenBank/DDBJ databases">
        <title>Genomic Encyclopedia of Type Strains, Phase IV (KMG-IV): sequencing the most valuable type-strain genomes for metagenomic binning, comparative biology and taxonomic classification.</title>
        <authorList>
            <person name="Goeker M."/>
        </authorList>
    </citation>
    <scope>NUCLEOTIDE SEQUENCE [LARGE SCALE GENOMIC DNA]</scope>
    <source>
        <strain evidence="3 4">DSM 19013</strain>
    </source>
</reference>
<accession>A0ABU0HWK2</accession>
<feature type="region of interest" description="Disordered" evidence="1">
    <location>
        <begin position="18"/>
        <end position="97"/>
    </location>
</feature>
<sequence length="97" mass="10168">MIRACLCVLSLLVATSVTATERHRSRGAGSVPPLDQGSEARITQAPARAMAPARPVPETEAKNAPVRGPSAPITCNEQNASSPSCYTATQQARPITR</sequence>
<comment type="caution">
    <text evidence="3">The sequence shown here is derived from an EMBL/GenBank/DDBJ whole genome shotgun (WGS) entry which is preliminary data.</text>
</comment>
<feature type="compositionally biased region" description="Polar residues" evidence="1">
    <location>
        <begin position="73"/>
        <end position="97"/>
    </location>
</feature>
<dbReference type="RefSeq" id="WP_238203479.1">
    <property type="nucleotide sequence ID" value="NZ_BPQE01000013.1"/>
</dbReference>
<feature type="signal peptide" evidence="2">
    <location>
        <begin position="1"/>
        <end position="19"/>
    </location>
</feature>
<protein>
    <submittedName>
        <fullName evidence="3">Uncharacterized protein</fullName>
    </submittedName>
</protein>
<evidence type="ECO:0000313" key="3">
    <source>
        <dbReference type="EMBL" id="MDQ0446095.1"/>
    </source>
</evidence>
<dbReference type="EMBL" id="JAUSVP010000001">
    <property type="protein sequence ID" value="MDQ0446095.1"/>
    <property type="molecule type" value="Genomic_DNA"/>
</dbReference>
<proteinExistence type="predicted"/>
<gene>
    <name evidence="3" type="ORF">QO012_000573</name>
</gene>
<evidence type="ECO:0000256" key="2">
    <source>
        <dbReference type="SAM" id="SignalP"/>
    </source>
</evidence>
<name>A0ABU0HWK2_9HYPH</name>
<feature type="chain" id="PRO_5046510002" evidence="2">
    <location>
        <begin position="20"/>
        <end position="97"/>
    </location>
</feature>
<organism evidence="3 4">
    <name type="scientific">Methylobacterium aerolatum</name>
    <dbReference type="NCBI Taxonomy" id="418708"/>
    <lineage>
        <taxon>Bacteria</taxon>
        <taxon>Pseudomonadati</taxon>
        <taxon>Pseudomonadota</taxon>
        <taxon>Alphaproteobacteria</taxon>
        <taxon>Hyphomicrobiales</taxon>
        <taxon>Methylobacteriaceae</taxon>
        <taxon>Methylobacterium</taxon>
    </lineage>
</organism>